<reference evidence="1 2" key="1">
    <citation type="journal article" date="2013" name="ISME J.">
        <title>A metabolic model for members of the genus Tetrasphaera involved in enhanced biological phosphorus removal.</title>
        <authorList>
            <person name="Kristiansen R."/>
            <person name="Nguyen H.T.T."/>
            <person name="Saunders A.M."/>
            <person name="Nielsen J.L."/>
            <person name="Wimmer R."/>
            <person name="Le V.Q."/>
            <person name="McIlroy S.J."/>
            <person name="Petrovski S."/>
            <person name="Seviour R.J."/>
            <person name="Calteau A."/>
            <person name="Nielsen K.L."/>
            <person name="Nielsen P.H."/>
        </authorList>
    </citation>
    <scope>NUCLEOTIDE SEQUENCE [LARGE SCALE GENOMIC DNA]</scope>
    <source>
        <strain evidence="1 2">T1-X7</strain>
    </source>
</reference>
<dbReference type="EMBL" id="CAJB01000386">
    <property type="protein sequence ID" value="CCH79716.1"/>
    <property type="molecule type" value="Genomic_DNA"/>
</dbReference>
<sequence>MSSRTVRELILELATIEDEIRRLPFDLSWDGDSASADLLSLTDREQRILHELHERSDTPAGTQVTVDLATATAAATACSDAPAPA</sequence>
<protein>
    <submittedName>
        <fullName evidence="1">Uncharacterized protein</fullName>
    </submittedName>
</protein>
<comment type="caution">
    <text evidence="1">The sequence shown here is derived from an EMBL/GenBank/DDBJ whole genome shotgun (WGS) entry which is preliminary data.</text>
</comment>
<proteinExistence type="predicted"/>
<evidence type="ECO:0000313" key="1">
    <source>
        <dbReference type="EMBL" id="CCH79716.1"/>
    </source>
</evidence>
<accession>A0A077M1K1</accession>
<dbReference type="Proteomes" id="UP000035721">
    <property type="component" value="Unassembled WGS sequence"/>
</dbReference>
<keyword evidence="2" id="KW-1185">Reference proteome</keyword>
<evidence type="ECO:0000313" key="2">
    <source>
        <dbReference type="Proteomes" id="UP000035721"/>
    </source>
</evidence>
<gene>
    <name evidence="1" type="ORF">BN12_540014</name>
</gene>
<organism evidence="1 2">
    <name type="scientific">Nostocoides japonicum T1-X7</name>
    <dbReference type="NCBI Taxonomy" id="1194083"/>
    <lineage>
        <taxon>Bacteria</taxon>
        <taxon>Bacillati</taxon>
        <taxon>Actinomycetota</taxon>
        <taxon>Actinomycetes</taxon>
        <taxon>Micrococcales</taxon>
        <taxon>Intrasporangiaceae</taxon>
        <taxon>Nostocoides</taxon>
    </lineage>
</organism>
<dbReference type="AlphaFoldDB" id="A0A077M1K1"/>
<name>A0A077M1K1_9MICO</name>